<name>A0ABV3D5D6_STREX</name>
<accession>A0ABV3D5D6</accession>
<reference evidence="1 2" key="1">
    <citation type="submission" date="2024-06" db="EMBL/GenBank/DDBJ databases">
        <title>The Natural Products Discovery Center: Release of the First 8490 Sequenced Strains for Exploring Actinobacteria Biosynthetic Diversity.</title>
        <authorList>
            <person name="Kalkreuter E."/>
            <person name="Kautsar S.A."/>
            <person name="Yang D."/>
            <person name="Bader C.D."/>
            <person name="Teijaro C.N."/>
            <person name="Fluegel L."/>
            <person name="Davis C.M."/>
            <person name="Simpson J.R."/>
            <person name="Lauterbach L."/>
            <person name="Steele A.D."/>
            <person name="Gui C."/>
            <person name="Meng S."/>
            <person name="Li G."/>
            <person name="Viehrig K."/>
            <person name="Ye F."/>
            <person name="Su P."/>
            <person name="Kiefer A.F."/>
            <person name="Nichols A."/>
            <person name="Cepeda A.J."/>
            <person name="Yan W."/>
            <person name="Fan B."/>
            <person name="Jiang Y."/>
            <person name="Adhikari A."/>
            <person name="Zheng C.-J."/>
            <person name="Schuster L."/>
            <person name="Cowan T.M."/>
            <person name="Smanski M.J."/>
            <person name="Chevrette M.G."/>
            <person name="De Carvalho L.P.S."/>
            <person name="Shen B."/>
        </authorList>
    </citation>
    <scope>NUCLEOTIDE SEQUENCE [LARGE SCALE GENOMIC DNA]</scope>
    <source>
        <strain evidence="1 2">NPDC045705</strain>
    </source>
</reference>
<sequence length="65" mass="6587">MTLSAAAGCGEFGKAMPQQMQSALGDVAQALLLPGTVGTAARALVGSLTWGPDPVKGQKPYLNRS</sequence>
<proteinExistence type="predicted"/>
<evidence type="ECO:0000313" key="2">
    <source>
        <dbReference type="Proteomes" id="UP001551210"/>
    </source>
</evidence>
<gene>
    <name evidence="1" type="ORF">AB0A76_31510</name>
</gene>
<organism evidence="1 2">
    <name type="scientific">Streptomyces exfoliatus</name>
    <name type="common">Streptomyces hydrogenans</name>
    <dbReference type="NCBI Taxonomy" id="1905"/>
    <lineage>
        <taxon>Bacteria</taxon>
        <taxon>Bacillati</taxon>
        <taxon>Actinomycetota</taxon>
        <taxon>Actinomycetes</taxon>
        <taxon>Kitasatosporales</taxon>
        <taxon>Streptomycetaceae</taxon>
        <taxon>Streptomyces</taxon>
    </lineage>
</organism>
<dbReference type="EMBL" id="JBEZAM010000075">
    <property type="protein sequence ID" value="MEU7297674.1"/>
    <property type="molecule type" value="Genomic_DNA"/>
</dbReference>
<protein>
    <submittedName>
        <fullName evidence="1">Uncharacterized protein</fullName>
    </submittedName>
</protein>
<keyword evidence="2" id="KW-1185">Reference proteome</keyword>
<dbReference type="Proteomes" id="UP001551210">
    <property type="component" value="Unassembled WGS sequence"/>
</dbReference>
<evidence type="ECO:0000313" key="1">
    <source>
        <dbReference type="EMBL" id="MEU7297674.1"/>
    </source>
</evidence>
<dbReference type="RefSeq" id="WP_359215527.1">
    <property type="nucleotide sequence ID" value="NZ_JBEZAM010000075.1"/>
</dbReference>
<comment type="caution">
    <text evidence="1">The sequence shown here is derived from an EMBL/GenBank/DDBJ whole genome shotgun (WGS) entry which is preliminary data.</text>
</comment>